<dbReference type="Pfam" id="PF00487">
    <property type="entry name" value="FA_desaturase"/>
    <property type="match status" value="1"/>
</dbReference>
<keyword evidence="1" id="KW-0472">Membrane</keyword>
<dbReference type="InterPro" id="IPR005804">
    <property type="entry name" value="FA_desaturase_dom"/>
</dbReference>
<sequence>MSKQKQAQLRKDVMPYASPKSKKSTIQLLNTIPPFFILWFLAYQSLSVSVWLSLAISVVAALFMVRAFIIFHDCAHQSFYQNKKINRIIGTATGVLTHFAFEKWKREHAIHHATSGNLDQRGTGDIWIMTVKEYQRASKWQKLQYRLYRNPFVMFGLGPFMLFLYSNRFNRKDARKKERLNTYLINGLLLLIYSVMVWTLGWQALLFVQLPIVYVAGVLGVWLFYVQHQFEDSYFEHESEWDYVKAAVDGSSYYKLPKWLEWFTGNIGYHHVHHLAPRVPNYLLNKAHEETPPLQKATTITLKTSLESLRFRLFDEDKKLFVSFKDISLSSKNSNTVRS</sequence>
<gene>
    <name evidence="3" type="ORF">MUN87_15885</name>
</gene>
<keyword evidence="4" id="KW-1185">Reference proteome</keyword>
<dbReference type="PANTHER" id="PTHR19353:SF73">
    <property type="entry name" value="FATTY ACID DESATURASE"/>
    <property type="match status" value="1"/>
</dbReference>
<dbReference type="RefSeq" id="WP_244741603.1">
    <property type="nucleotide sequence ID" value="NZ_CP095071.1"/>
</dbReference>
<proteinExistence type="predicted"/>
<dbReference type="Proteomes" id="UP000831537">
    <property type="component" value="Chromosome"/>
</dbReference>
<feature type="transmembrane region" description="Helical" evidence="1">
    <location>
        <begin position="48"/>
        <end position="72"/>
    </location>
</feature>
<evidence type="ECO:0000259" key="2">
    <source>
        <dbReference type="Pfam" id="PF00487"/>
    </source>
</evidence>
<organism evidence="3 4">
    <name type="scientific">Gracilibacillus salinarum</name>
    <dbReference type="NCBI Taxonomy" id="2932255"/>
    <lineage>
        <taxon>Bacteria</taxon>
        <taxon>Bacillati</taxon>
        <taxon>Bacillota</taxon>
        <taxon>Bacilli</taxon>
        <taxon>Bacillales</taxon>
        <taxon>Bacillaceae</taxon>
        <taxon>Gracilibacillus</taxon>
    </lineage>
</organism>
<evidence type="ECO:0000313" key="3">
    <source>
        <dbReference type="EMBL" id="UOQ84178.1"/>
    </source>
</evidence>
<accession>A0ABY4GIJ7</accession>
<protein>
    <submittedName>
        <fullName evidence="3">Fatty acid desaturase</fullName>
    </submittedName>
</protein>
<feature type="transmembrane region" description="Helical" evidence="1">
    <location>
        <begin position="180"/>
        <end position="200"/>
    </location>
</feature>
<feature type="transmembrane region" description="Helical" evidence="1">
    <location>
        <begin position="206"/>
        <end position="226"/>
    </location>
</feature>
<evidence type="ECO:0000313" key="4">
    <source>
        <dbReference type="Proteomes" id="UP000831537"/>
    </source>
</evidence>
<feature type="domain" description="Fatty acid desaturase" evidence="2">
    <location>
        <begin position="50"/>
        <end position="293"/>
    </location>
</feature>
<dbReference type="InterPro" id="IPR012171">
    <property type="entry name" value="Fatty_acid_desaturase"/>
</dbReference>
<dbReference type="PANTHER" id="PTHR19353">
    <property type="entry name" value="FATTY ACID DESATURASE 2"/>
    <property type="match status" value="1"/>
</dbReference>
<keyword evidence="1" id="KW-1133">Transmembrane helix</keyword>
<reference evidence="3 4" key="1">
    <citation type="submission" date="2022-04" db="EMBL/GenBank/DDBJ databases">
        <title>Gracilibacillus sp. isolated from saltern.</title>
        <authorList>
            <person name="Won M."/>
            <person name="Lee C.-M."/>
            <person name="Woen H.-Y."/>
            <person name="Kwon S.-W."/>
        </authorList>
    </citation>
    <scope>NUCLEOTIDE SEQUENCE [LARGE SCALE GENOMIC DNA]</scope>
    <source>
        <strain evidence="3 4">SSPM10-3</strain>
    </source>
</reference>
<dbReference type="CDD" id="cd03507">
    <property type="entry name" value="Delta12-FADS-like"/>
    <property type="match status" value="1"/>
</dbReference>
<dbReference type="EMBL" id="CP095071">
    <property type="protein sequence ID" value="UOQ84178.1"/>
    <property type="molecule type" value="Genomic_DNA"/>
</dbReference>
<evidence type="ECO:0000256" key="1">
    <source>
        <dbReference type="SAM" id="Phobius"/>
    </source>
</evidence>
<feature type="transmembrane region" description="Helical" evidence="1">
    <location>
        <begin position="24"/>
        <end position="42"/>
    </location>
</feature>
<keyword evidence="1" id="KW-0812">Transmembrane</keyword>
<feature type="transmembrane region" description="Helical" evidence="1">
    <location>
        <begin position="148"/>
        <end position="168"/>
    </location>
</feature>
<name>A0ABY4GIJ7_9BACI</name>